<evidence type="ECO:0000313" key="9">
    <source>
        <dbReference type="EMBL" id="GGH20063.1"/>
    </source>
</evidence>
<comment type="caution">
    <text evidence="9">The sequence shown here is derived from an EMBL/GenBank/DDBJ whole genome shotgun (WGS) entry which is preliminary data.</text>
</comment>
<feature type="transmembrane region" description="Helical" evidence="7">
    <location>
        <begin position="184"/>
        <end position="206"/>
    </location>
</feature>
<keyword evidence="4 7" id="KW-0812">Transmembrane</keyword>
<comment type="subcellular location">
    <subcellularLocation>
        <location evidence="1">Cell membrane</location>
        <topology evidence="1">Multi-pass membrane protein</topology>
    </subcellularLocation>
</comment>
<dbReference type="PANTHER" id="PTHR40074">
    <property type="entry name" value="O-ACETYLTRANSFERASE WECH"/>
    <property type="match status" value="1"/>
</dbReference>
<evidence type="ECO:0000313" key="10">
    <source>
        <dbReference type="Proteomes" id="UP000603912"/>
    </source>
</evidence>
<evidence type="ECO:0000256" key="3">
    <source>
        <dbReference type="ARBA" id="ARBA00022475"/>
    </source>
</evidence>
<keyword evidence="5 7" id="KW-1133">Transmembrane helix</keyword>
<organism evidence="9 10">
    <name type="scientific">Alsobacter metallidurans</name>
    <dbReference type="NCBI Taxonomy" id="340221"/>
    <lineage>
        <taxon>Bacteria</taxon>
        <taxon>Pseudomonadati</taxon>
        <taxon>Pseudomonadota</taxon>
        <taxon>Alphaproteobacteria</taxon>
        <taxon>Hyphomicrobiales</taxon>
        <taxon>Alsobacteraceae</taxon>
        <taxon>Alsobacter</taxon>
    </lineage>
</organism>
<name>A0A917I7N1_9HYPH</name>
<evidence type="ECO:0000256" key="2">
    <source>
        <dbReference type="ARBA" id="ARBA00007400"/>
    </source>
</evidence>
<proteinExistence type="inferred from homology"/>
<dbReference type="PANTHER" id="PTHR40074:SF4">
    <property type="entry name" value="INNER MEMBRANE PROTEIN YCFT"/>
    <property type="match status" value="1"/>
</dbReference>
<evidence type="ECO:0000256" key="5">
    <source>
        <dbReference type="ARBA" id="ARBA00022989"/>
    </source>
</evidence>
<dbReference type="Pfam" id="PF01757">
    <property type="entry name" value="Acyl_transf_3"/>
    <property type="match status" value="1"/>
</dbReference>
<dbReference type="GO" id="GO:0005886">
    <property type="term" value="C:plasma membrane"/>
    <property type="evidence" value="ECO:0007669"/>
    <property type="project" value="UniProtKB-SubCell"/>
</dbReference>
<dbReference type="Proteomes" id="UP000603912">
    <property type="component" value="Unassembled WGS sequence"/>
</dbReference>
<dbReference type="InterPro" id="IPR002656">
    <property type="entry name" value="Acyl_transf_3_dom"/>
</dbReference>
<keyword evidence="9" id="KW-0808">Transferase</keyword>
<evidence type="ECO:0000256" key="1">
    <source>
        <dbReference type="ARBA" id="ARBA00004651"/>
    </source>
</evidence>
<feature type="transmembrane region" description="Helical" evidence="7">
    <location>
        <begin position="281"/>
        <end position="302"/>
    </location>
</feature>
<dbReference type="GO" id="GO:0016413">
    <property type="term" value="F:O-acetyltransferase activity"/>
    <property type="evidence" value="ECO:0007669"/>
    <property type="project" value="TreeGrafter"/>
</dbReference>
<reference evidence="9" key="1">
    <citation type="journal article" date="2014" name="Int. J. Syst. Evol. Microbiol.">
        <title>Complete genome sequence of Corynebacterium casei LMG S-19264T (=DSM 44701T), isolated from a smear-ripened cheese.</title>
        <authorList>
            <consortium name="US DOE Joint Genome Institute (JGI-PGF)"/>
            <person name="Walter F."/>
            <person name="Albersmeier A."/>
            <person name="Kalinowski J."/>
            <person name="Ruckert C."/>
        </authorList>
    </citation>
    <scope>NUCLEOTIDE SEQUENCE</scope>
    <source>
        <strain evidence="9">CGMCC 1.12214</strain>
    </source>
</reference>
<feature type="transmembrane region" description="Helical" evidence="7">
    <location>
        <begin position="158"/>
        <end position="178"/>
    </location>
</feature>
<feature type="transmembrane region" description="Helical" evidence="7">
    <location>
        <begin position="90"/>
        <end position="113"/>
    </location>
</feature>
<feature type="transmembrane region" description="Helical" evidence="7">
    <location>
        <begin position="213"/>
        <end position="235"/>
    </location>
</feature>
<accession>A0A917I7N1</accession>
<feature type="transmembrane region" description="Helical" evidence="7">
    <location>
        <begin position="308"/>
        <end position="328"/>
    </location>
</feature>
<keyword evidence="3" id="KW-1003">Cell membrane</keyword>
<evidence type="ECO:0000256" key="6">
    <source>
        <dbReference type="ARBA" id="ARBA00023136"/>
    </source>
</evidence>
<dbReference type="EMBL" id="BMES01000002">
    <property type="protein sequence ID" value="GGH20063.1"/>
    <property type="molecule type" value="Genomic_DNA"/>
</dbReference>
<keyword evidence="9" id="KW-0012">Acyltransferase</keyword>
<keyword evidence="10" id="KW-1185">Reference proteome</keyword>
<dbReference type="AlphaFoldDB" id="A0A917I7N1"/>
<feature type="transmembrane region" description="Helical" evidence="7">
    <location>
        <begin position="133"/>
        <end position="151"/>
    </location>
</feature>
<evidence type="ECO:0000256" key="4">
    <source>
        <dbReference type="ARBA" id="ARBA00022692"/>
    </source>
</evidence>
<feature type="transmembrane region" description="Helical" evidence="7">
    <location>
        <begin position="247"/>
        <end position="269"/>
    </location>
</feature>
<evidence type="ECO:0000259" key="8">
    <source>
        <dbReference type="Pfam" id="PF01757"/>
    </source>
</evidence>
<keyword evidence="6 7" id="KW-0472">Membrane</keyword>
<reference evidence="9" key="2">
    <citation type="submission" date="2020-09" db="EMBL/GenBank/DDBJ databases">
        <authorList>
            <person name="Sun Q."/>
            <person name="Zhou Y."/>
        </authorList>
    </citation>
    <scope>NUCLEOTIDE SEQUENCE</scope>
    <source>
        <strain evidence="9">CGMCC 1.12214</strain>
    </source>
</reference>
<dbReference type="RefSeq" id="WP_188517950.1">
    <property type="nucleotide sequence ID" value="NZ_BMES01000002.1"/>
</dbReference>
<dbReference type="GO" id="GO:0009246">
    <property type="term" value="P:enterobacterial common antigen biosynthetic process"/>
    <property type="evidence" value="ECO:0007669"/>
    <property type="project" value="TreeGrafter"/>
</dbReference>
<comment type="similarity">
    <text evidence="2">Belongs to the acyltransferase 3 family.</text>
</comment>
<evidence type="ECO:0000256" key="7">
    <source>
        <dbReference type="SAM" id="Phobius"/>
    </source>
</evidence>
<feature type="domain" description="Acyltransferase 3" evidence="8">
    <location>
        <begin position="19"/>
        <end position="322"/>
    </location>
</feature>
<gene>
    <name evidence="9" type="ORF">GCM10007036_23380</name>
</gene>
<sequence>MQPASRTAHADPSLPARIDFVDYAKGLCIVMVVMMHTTLGLGEALGREGFMHTAVAFARPFRMPDFFLISGLFLSRAVDRPWRAYLDSKALHFAYFYALWVLIQFAFKAPAALSTGDAATLREFMLAPVEPFGTLWFIYLLPVFFVLGKALRGVHPLVVWLAAALLETAGVHTGWTVIDEFAGRWVYFVTGAAAAPAVFALARAVVAHRLVALAALAAWASLNASAVFTPAPAIGEASLAKAPGLRLALGLVGAGAVVTVSALLANSGQWRWLRTLGERSIVIYLAFFLPMAVGRAVAVRLFPEGDAGWLALGVSAFAVAAPVALDLLTRGTRFGFLFARPAWARLDREPQPRVRAQGDPTAA</sequence>
<protein>
    <submittedName>
        <fullName evidence="9">Acyltransferase</fullName>
    </submittedName>
</protein>